<dbReference type="EMBL" id="FNAI01000008">
    <property type="protein sequence ID" value="SDE66139.1"/>
    <property type="molecule type" value="Genomic_DNA"/>
</dbReference>
<dbReference type="Proteomes" id="UP000199072">
    <property type="component" value="Unassembled WGS sequence"/>
</dbReference>
<feature type="domain" description="RagB/SusD" evidence="6">
    <location>
        <begin position="318"/>
        <end position="474"/>
    </location>
</feature>
<keyword evidence="5" id="KW-0998">Cell outer membrane</keyword>
<dbReference type="InterPro" id="IPR012944">
    <property type="entry name" value="SusD_RagB_dom"/>
</dbReference>
<dbReference type="Pfam" id="PF14322">
    <property type="entry name" value="SusD-like_3"/>
    <property type="match status" value="1"/>
</dbReference>
<dbReference type="OrthoDB" id="621570at2"/>
<dbReference type="AlphaFoldDB" id="A0A1G7ER88"/>
<organism evidence="8 9">
    <name type="scientific">Mucilaginibacter pineti</name>
    <dbReference type="NCBI Taxonomy" id="1391627"/>
    <lineage>
        <taxon>Bacteria</taxon>
        <taxon>Pseudomonadati</taxon>
        <taxon>Bacteroidota</taxon>
        <taxon>Sphingobacteriia</taxon>
        <taxon>Sphingobacteriales</taxon>
        <taxon>Sphingobacteriaceae</taxon>
        <taxon>Mucilaginibacter</taxon>
    </lineage>
</organism>
<dbReference type="Gene3D" id="1.25.40.390">
    <property type="match status" value="1"/>
</dbReference>
<evidence type="ECO:0000256" key="2">
    <source>
        <dbReference type="ARBA" id="ARBA00006275"/>
    </source>
</evidence>
<evidence type="ECO:0000256" key="3">
    <source>
        <dbReference type="ARBA" id="ARBA00022729"/>
    </source>
</evidence>
<dbReference type="GO" id="GO:0009279">
    <property type="term" value="C:cell outer membrane"/>
    <property type="evidence" value="ECO:0007669"/>
    <property type="project" value="UniProtKB-SubCell"/>
</dbReference>
<keyword evidence="4" id="KW-0472">Membrane</keyword>
<evidence type="ECO:0000259" key="6">
    <source>
        <dbReference type="Pfam" id="PF07980"/>
    </source>
</evidence>
<evidence type="ECO:0000256" key="5">
    <source>
        <dbReference type="ARBA" id="ARBA00023237"/>
    </source>
</evidence>
<evidence type="ECO:0000313" key="9">
    <source>
        <dbReference type="Proteomes" id="UP000199072"/>
    </source>
</evidence>
<comment type="similarity">
    <text evidence="2">Belongs to the SusD family.</text>
</comment>
<proteinExistence type="inferred from homology"/>
<reference evidence="8 9" key="1">
    <citation type="submission" date="2016-10" db="EMBL/GenBank/DDBJ databases">
        <authorList>
            <person name="de Groot N.N."/>
        </authorList>
    </citation>
    <scope>NUCLEOTIDE SEQUENCE [LARGE SCALE GENOMIC DNA]</scope>
    <source>
        <strain evidence="8 9">47C3B</strain>
    </source>
</reference>
<evidence type="ECO:0000313" key="8">
    <source>
        <dbReference type="EMBL" id="SDE66139.1"/>
    </source>
</evidence>
<dbReference type="Pfam" id="PF07980">
    <property type="entry name" value="SusD_RagB"/>
    <property type="match status" value="1"/>
</dbReference>
<dbReference type="PROSITE" id="PS51257">
    <property type="entry name" value="PROKAR_LIPOPROTEIN"/>
    <property type="match status" value="1"/>
</dbReference>
<dbReference type="InterPro" id="IPR011990">
    <property type="entry name" value="TPR-like_helical_dom_sf"/>
</dbReference>
<gene>
    <name evidence="8" type="ORF">SAMN05216464_108129</name>
</gene>
<name>A0A1G7ER88_9SPHI</name>
<accession>A0A1G7ER88</accession>
<keyword evidence="3" id="KW-0732">Signal</keyword>
<evidence type="ECO:0000256" key="4">
    <source>
        <dbReference type="ARBA" id="ARBA00023136"/>
    </source>
</evidence>
<dbReference type="STRING" id="1391627.SAMN05216464_108129"/>
<dbReference type="SUPFAM" id="SSF48452">
    <property type="entry name" value="TPR-like"/>
    <property type="match status" value="1"/>
</dbReference>
<dbReference type="RefSeq" id="WP_091150995.1">
    <property type="nucleotide sequence ID" value="NZ_FNAI01000008.1"/>
</dbReference>
<dbReference type="CDD" id="cd08977">
    <property type="entry name" value="SusD"/>
    <property type="match status" value="1"/>
</dbReference>
<comment type="subcellular location">
    <subcellularLocation>
        <location evidence="1">Cell outer membrane</location>
    </subcellularLocation>
</comment>
<protein>
    <submittedName>
        <fullName evidence="8">SusD family protein</fullName>
    </submittedName>
</protein>
<evidence type="ECO:0000259" key="7">
    <source>
        <dbReference type="Pfam" id="PF14322"/>
    </source>
</evidence>
<keyword evidence="9" id="KW-1185">Reference proteome</keyword>
<dbReference type="InterPro" id="IPR033985">
    <property type="entry name" value="SusD-like_N"/>
</dbReference>
<sequence>MKNYRNKAYFTGCKVLSLILLIVTSSCNKLIDIPAPEGKVSSENAFANDASATSAVLGIYSGIASFQWMLTVNNTVNSSLMTDELTYNGSDATYLQFYRNSISSNNTIVEFSFWQKSYESIYRINSAIEGLTSNTLVKESLRNQLLGECKFLRAFTYFYLINYFGDVPLVLTSDYRVNAKLSRTNSKEVEESILADLLAAQSLLQENYPTNERVRANKWTATALLARFYLYQKQYLLAETASTSIINSTMYSLVLANLNDVFLAGSSEAIFQFKPSRNNTNTEEGAIFVPSVTSTVIPNFTISTALMNKFELGDKRKAEWIGTLKVNDTDYFYPFKYKQGSSFTSLTEYLIIFRLAEQYLVRAEARAQQGNLTGAISDINIIRARSRDSSITGALPNLPTTLSNIQTLDAIEKERAVEFFVEQGFRWIDLKRTNRIDVVMKSIKPTTWETTDGLYPIPANQILVNTALLQNPGYN</sequence>
<evidence type="ECO:0000256" key="1">
    <source>
        <dbReference type="ARBA" id="ARBA00004442"/>
    </source>
</evidence>
<feature type="domain" description="SusD-like N-terminal" evidence="7">
    <location>
        <begin position="75"/>
        <end position="230"/>
    </location>
</feature>